<dbReference type="PANTHER" id="PTHR11010:SF38">
    <property type="entry name" value="LYSOSOMAL PRO-X CARBOXYPEPTIDASE"/>
    <property type="match status" value="1"/>
</dbReference>
<dbReference type="EMBL" id="CP142149">
    <property type="protein sequence ID" value="WSE34003.1"/>
    <property type="molecule type" value="Genomic_DNA"/>
</dbReference>
<feature type="chain" id="PRO_5046881889" evidence="4">
    <location>
        <begin position="25"/>
        <end position="477"/>
    </location>
</feature>
<keyword evidence="6" id="KW-1185">Reference proteome</keyword>
<sequence length="477" mass="51671">MRRLLTVLSTAVLAAVGLTPVASAAGAGAGAGSGDIAAALATVPGLTVVKEDPAPAGYRFFELTFTQPADHRRPDGPKFEQRYTLLHRDFAAPTVAFTSGYNVSLSPNRSEPTRIVDGNQLSMEYRYFTPSRPQPANWSRDLTIWQAAADEHDAVQAFKKIYPGKWLATGGSKGGMTATYFRRFFPDDVNGTIPYVAPNDVIDPIDSYNRFLANVGDPACRASLKALQRDALKRRDELGALAAADAARKGYTFTTVGSIDESLEISVIDSYFAFWQYQPASACASIPAAGAPAAEVWAWFEQVESLNTYADQELSPYVAYYYQAAVQLGSPEAYDSYLRDLLRYPGTDVPSTFVPASVKLPRFDYFAMPDVDFWVKTHGRQLLFVYGSNDPWGAEPFTLGYGSKDSYRYFVQGGNHGSTIAQLPAAQAAEATATIRRWAGLPATSAGASARSLTSSAAPAGFPGFDANELLTDRPRL</sequence>
<dbReference type="Gene3D" id="3.40.50.1820">
    <property type="entry name" value="alpha/beta hydrolase"/>
    <property type="match status" value="1"/>
</dbReference>
<feature type="signal peptide" evidence="4">
    <location>
        <begin position="1"/>
        <end position="24"/>
    </location>
</feature>
<accession>A0ABZ1IIL1</accession>
<keyword evidence="3" id="KW-0378">Hydrolase</keyword>
<evidence type="ECO:0000256" key="3">
    <source>
        <dbReference type="ARBA" id="ARBA00022801"/>
    </source>
</evidence>
<dbReference type="GO" id="GO:0008233">
    <property type="term" value="F:peptidase activity"/>
    <property type="evidence" value="ECO:0007669"/>
    <property type="project" value="UniProtKB-KW"/>
</dbReference>
<keyword evidence="2 4" id="KW-0732">Signal</keyword>
<protein>
    <submittedName>
        <fullName evidence="5">S28 family serine protease</fullName>
    </submittedName>
</protein>
<gene>
    <name evidence="5" type="ORF">VSH64_18175</name>
</gene>
<keyword evidence="1 5" id="KW-0645">Protease</keyword>
<evidence type="ECO:0000313" key="5">
    <source>
        <dbReference type="EMBL" id="WSE34003.1"/>
    </source>
</evidence>
<dbReference type="RefSeq" id="WP_326836801.1">
    <property type="nucleotide sequence ID" value="NZ_CP142149.1"/>
</dbReference>
<evidence type="ECO:0000256" key="1">
    <source>
        <dbReference type="ARBA" id="ARBA00022670"/>
    </source>
</evidence>
<dbReference type="Proteomes" id="UP001330812">
    <property type="component" value="Chromosome"/>
</dbReference>
<dbReference type="Pfam" id="PF05576">
    <property type="entry name" value="Peptidase_S37"/>
    <property type="match status" value="1"/>
</dbReference>
<organism evidence="5 6">
    <name type="scientific">Amycolatopsis rhabdoformis</name>
    <dbReference type="NCBI Taxonomy" id="1448059"/>
    <lineage>
        <taxon>Bacteria</taxon>
        <taxon>Bacillati</taxon>
        <taxon>Actinomycetota</taxon>
        <taxon>Actinomycetes</taxon>
        <taxon>Pseudonocardiales</taxon>
        <taxon>Pseudonocardiaceae</taxon>
        <taxon>Amycolatopsis</taxon>
    </lineage>
</organism>
<proteinExistence type="predicted"/>
<dbReference type="GO" id="GO:0006508">
    <property type="term" value="P:proteolysis"/>
    <property type="evidence" value="ECO:0007669"/>
    <property type="project" value="UniProtKB-KW"/>
</dbReference>
<evidence type="ECO:0000256" key="2">
    <source>
        <dbReference type="ARBA" id="ARBA00022729"/>
    </source>
</evidence>
<evidence type="ECO:0000256" key="4">
    <source>
        <dbReference type="SAM" id="SignalP"/>
    </source>
</evidence>
<dbReference type="SUPFAM" id="SSF53474">
    <property type="entry name" value="alpha/beta-Hydrolases"/>
    <property type="match status" value="1"/>
</dbReference>
<evidence type="ECO:0000313" key="6">
    <source>
        <dbReference type="Proteomes" id="UP001330812"/>
    </source>
</evidence>
<dbReference type="InterPro" id="IPR029058">
    <property type="entry name" value="AB_hydrolase_fold"/>
</dbReference>
<dbReference type="PANTHER" id="PTHR11010">
    <property type="entry name" value="PROTEASE S28 PRO-X CARBOXYPEPTIDASE-RELATED"/>
    <property type="match status" value="1"/>
</dbReference>
<reference evidence="5 6" key="1">
    <citation type="journal article" date="2015" name="Int. J. Syst. Evol. Microbiol.">
        <title>Amycolatopsis rhabdoformis sp. nov., an actinomycete isolated from a tropical forest soil.</title>
        <authorList>
            <person name="Souza W.R."/>
            <person name="Silva R.E."/>
            <person name="Goodfellow M."/>
            <person name="Busarakam K."/>
            <person name="Figueiro F.S."/>
            <person name="Ferreira D."/>
            <person name="Rodrigues-Filho E."/>
            <person name="Moraes L.A.B."/>
            <person name="Zucchi T.D."/>
        </authorList>
    </citation>
    <scope>NUCLEOTIDE SEQUENCE [LARGE SCALE GENOMIC DNA]</scope>
    <source>
        <strain evidence="5 6">NCIMB 14900</strain>
    </source>
</reference>
<name>A0ABZ1IIL1_9PSEU</name>
<dbReference type="InterPro" id="IPR008761">
    <property type="entry name" value="Peptidase_S37"/>
</dbReference>